<organism evidence="1 2">
    <name type="scientific">Actinomadura meridiana</name>
    <dbReference type="NCBI Taxonomy" id="559626"/>
    <lineage>
        <taxon>Bacteria</taxon>
        <taxon>Bacillati</taxon>
        <taxon>Actinomycetota</taxon>
        <taxon>Actinomycetes</taxon>
        <taxon>Streptosporangiales</taxon>
        <taxon>Thermomonosporaceae</taxon>
        <taxon>Actinomadura</taxon>
    </lineage>
</organism>
<dbReference type="SUPFAM" id="SSF46955">
    <property type="entry name" value="Putative DNA-binding domain"/>
    <property type="match status" value="1"/>
</dbReference>
<keyword evidence="2" id="KW-1185">Reference proteome</keyword>
<evidence type="ECO:0008006" key="3">
    <source>
        <dbReference type="Google" id="ProtNLM"/>
    </source>
</evidence>
<proteinExistence type="predicted"/>
<sequence>MANARGAAHPTIPKGWGTRAEVAEYTGLSVQTLANLHVHGQGPPSTGRGRGLRYPWPGVERWMRERT</sequence>
<evidence type="ECO:0000313" key="2">
    <source>
        <dbReference type="Proteomes" id="UP001501710"/>
    </source>
</evidence>
<dbReference type="RefSeq" id="WP_344890151.1">
    <property type="nucleotide sequence ID" value="NZ_BAABAS010000004.1"/>
</dbReference>
<accession>A0ABP8BTK3</accession>
<gene>
    <name evidence="1" type="ORF">GCM10022254_09040</name>
</gene>
<reference evidence="2" key="1">
    <citation type="journal article" date="2019" name="Int. J. Syst. Evol. Microbiol.">
        <title>The Global Catalogue of Microorganisms (GCM) 10K type strain sequencing project: providing services to taxonomists for standard genome sequencing and annotation.</title>
        <authorList>
            <consortium name="The Broad Institute Genomics Platform"/>
            <consortium name="The Broad Institute Genome Sequencing Center for Infectious Disease"/>
            <person name="Wu L."/>
            <person name="Ma J."/>
        </authorList>
    </citation>
    <scope>NUCLEOTIDE SEQUENCE [LARGE SCALE GENOMIC DNA]</scope>
    <source>
        <strain evidence="2">JCM 17440</strain>
    </source>
</reference>
<dbReference type="EMBL" id="BAABAS010000004">
    <property type="protein sequence ID" value="GAA4225918.1"/>
    <property type="molecule type" value="Genomic_DNA"/>
</dbReference>
<protein>
    <recommendedName>
        <fullName evidence="3">Helix-turn-helix domain-containing protein</fullName>
    </recommendedName>
</protein>
<name>A0ABP8BTK3_9ACTN</name>
<evidence type="ECO:0000313" key="1">
    <source>
        <dbReference type="EMBL" id="GAA4225918.1"/>
    </source>
</evidence>
<dbReference type="InterPro" id="IPR009061">
    <property type="entry name" value="DNA-bd_dom_put_sf"/>
</dbReference>
<dbReference type="Proteomes" id="UP001501710">
    <property type="component" value="Unassembled WGS sequence"/>
</dbReference>
<comment type="caution">
    <text evidence="1">The sequence shown here is derived from an EMBL/GenBank/DDBJ whole genome shotgun (WGS) entry which is preliminary data.</text>
</comment>